<protein>
    <recommendedName>
        <fullName evidence="4">Photosystem I reaction center subunit III</fullName>
    </recommendedName>
    <alternativeName>
        <fullName evidence="4">PSI-F</fullName>
    </alternativeName>
</protein>
<reference evidence="6 7" key="1">
    <citation type="submission" date="2023-10" db="EMBL/GenBank/DDBJ databases">
        <title>Chromosome-scale genome assembly provides insights into flower coloration mechanisms of Canna indica.</title>
        <authorList>
            <person name="Li C."/>
        </authorList>
    </citation>
    <scope>NUCLEOTIDE SEQUENCE [LARGE SCALE GENOMIC DNA]</scope>
    <source>
        <tissue evidence="6">Flower</tissue>
    </source>
</reference>
<evidence type="ECO:0000256" key="4">
    <source>
        <dbReference type="RuleBase" id="RU368107"/>
    </source>
</evidence>
<dbReference type="EMBL" id="CP136891">
    <property type="protein sequence ID" value="WOK99553.1"/>
    <property type="molecule type" value="Genomic_DNA"/>
</dbReference>
<evidence type="ECO:0000256" key="2">
    <source>
        <dbReference type="ARBA" id="ARBA00022531"/>
    </source>
</evidence>
<sequence length="112" mass="12267">MHCPRSSSPPSPRRYQPPRTSPASPPCKESKAFAKRQKQSVKELENSLKKYATDSAPALAIKARKEAYDEGDHHRGGRSLPGCCGGATFGRSCHFLHLKIASSWLLSSLSMN</sequence>
<evidence type="ECO:0000313" key="6">
    <source>
        <dbReference type="EMBL" id="WOK99553.1"/>
    </source>
</evidence>
<dbReference type="AlphaFoldDB" id="A0AAQ3K1U4"/>
<keyword evidence="4" id="KW-0934">Plastid</keyword>
<dbReference type="PANTHER" id="PTHR34939:SF1">
    <property type="entry name" value="PHOTOSYSTEM I REACTION CENTER SUBUNIT III, CHLOROPLASTIC"/>
    <property type="match status" value="1"/>
</dbReference>
<accession>A0AAQ3K1U4</accession>
<organism evidence="6 7">
    <name type="scientific">Canna indica</name>
    <name type="common">Indian-shot</name>
    <dbReference type="NCBI Taxonomy" id="4628"/>
    <lineage>
        <taxon>Eukaryota</taxon>
        <taxon>Viridiplantae</taxon>
        <taxon>Streptophyta</taxon>
        <taxon>Embryophyta</taxon>
        <taxon>Tracheophyta</taxon>
        <taxon>Spermatophyta</taxon>
        <taxon>Magnoliopsida</taxon>
        <taxon>Liliopsida</taxon>
        <taxon>Zingiberales</taxon>
        <taxon>Cannaceae</taxon>
        <taxon>Canna</taxon>
    </lineage>
</organism>
<gene>
    <name evidence="6" type="ORF">Cni_G08265</name>
</gene>
<dbReference type="Gene3D" id="1.10.8.110">
    <property type="entry name" value="Photosystem I PsaF, reaction centre subunit III"/>
    <property type="match status" value="1"/>
</dbReference>
<dbReference type="InterPro" id="IPR036577">
    <property type="entry name" value="PSI_PsaF_sf"/>
</dbReference>
<name>A0AAQ3K1U4_9LILI</name>
<keyword evidence="7" id="KW-1185">Reference proteome</keyword>
<dbReference type="PANTHER" id="PTHR34939">
    <property type="entry name" value="PHOTOSYSTEM I REACTION CENTER SUBUNIT III, CHLOROPLASTIC"/>
    <property type="match status" value="1"/>
</dbReference>
<dbReference type="GO" id="GO:0009543">
    <property type="term" value="C:chloroplast thylakoid lumen"/>
    <property type="evidence" value="ECO:0007669"/>
    <property type="project" value="UniProtKB-SubCell"/>
</dbReference>
<evidence type="ECO:0000256" key="1">
    <source>
        <dbReference type="ARBA" id="ARBA00008386"/>
    </source>
</evidence>
<comment type="subcellular location">
    <subcellularLocation>
        <location evidence="4">Plastid</location>
        <location evidence="4">Chloroplast thylakoid lumen</location>
    </subcellularLocation>
</comment>
<dbReference type="Proteomes" id="UP001327560">
    <property type="component" value="Chromosome 2"/>
</dbReference>
<comment type="function">
    <text evidence="4">Participates in efficiency of electron transfer from plastocyanin to P700 (or cytochrome c553 in algae and cyanobacteria). This plastocyanin-docking protein contributes to the specific association of plastocyanin to PSI.</text>
</comment>
<dbReference type="GO" id="GO:0009535">
    <property type="term" value="C:chloroplast thylakoid membrane"/>
    <property type="evidence" value="ECO:0007669"/>
    <property type="project" value="TreeGrafter"/>
</dbReference>
<keyword evidence="3 4" id="KW-0603">Photosystem I</keyword>
<evidence type="ECO:0000256" key="3">
    <source>
        <dbReference type="ARBA" id="ARBA00022836"/>
    </source>
</evidence>
<dbReference type="InterPro" id="IPR003666">
    <property type="entry name" value="PSI_PsaF"/>
</dbReference>
<dbReference type="Pfam" id="PF02507">
    <property type="entry name" value="PSI_PsaF"/>
    <property type="match status" value="1"/>
</dbReference>
<comment type="similarity">
    <text evidence="1 4">Belongs to the PsaF family.</text>
</comment>
<evidence type="ECO:0000313" key="7">
    <source>
        <dbReference type="Proteomes" id="UP001327560"/>
    </source>
</evidence>
<proteinExistence type="inferred from homology"/>
<keyword evidence="4" id="KW-0793">Thylakoid</keyword>
<keyword evidence="4" id="KW-0150">Chloroplast</keyword>
<feature type="region of interest" description="Disordered" evidence="5">
    <location>
        <begin position="1"/>
        <end position="38"/>
    </location>
</feature>
<keyword evidence="2 4" id="KW-0602">Photosynthesis</keyword>
<dbReference type="GO" id="GO:0009538">
    <property type="term" value="C:photosystem I reaction center"/>
    <property type="evidence" value="ECO:0007669"/>
    <property type="project" value="UniProtKB-UniRule"/>
</dbReference>
<dbReference type="GO" id="GO:0015979">
    <property type="term" value="P:photosynthesis"/>
    <property type="evidence" value="ECO:0007669"/>
    <property type="project" value="UniProtKB-UniRule"/>
</dbReference>
<evidence type="ECO:0000256" key="5">
    <source>
        <dbReference type="SAM" id="MobiDB-lite"/>
    </source>
</evidence>